<protein>
    <submittedName>
        <fullName evidence="1">Uncharacterized protein</fullName>
    </submittedName>
</protein>
<evidence type="ECO:0000313" key="1">
    <source>
        <dbReference type="EMBL" id="SHF98092.1"/>
    </source>
</evidence>
<dbReference type="RefSeq" id="WP_072989284.1">
    <property type="nucleotide sequence ID" value="NZ_FQWE01000003.1"/>
</dbReference>
<dbReference type="EMBL" id="FQWE01000003">
    <property type="protein sequence ID" value="SHF98092.1"/>
    <property type="molecule type" value="Genomic_DNA"/>
</dbReference>
<sequence length="200" mass="23013">MNNKILFFFSLFLVLNSCQNEDEKRNAENLKETKKREVVFKKIEKAWIFYDTPVTDAAEKSVSSWSEWRIFLAELAQKPKKTIGAFQQKSTAITKKAMALNNNIPYNFSNPPVKSRISAVVTKVQMLDLYIHLDNIPDKKVGKLIAEINLELVSLQRQMDKIVEKGKIPTELGESELRKMRDTSRAIPNVIIDENTPRVE</sequence>
<dbReference type="AlphaFoldDB" id="A0A1M5G3T3"/>
<dbReference type="OrthoDB" id="1443728at2"/>
<accession>A0A1M5G3T3</accession>
<keyword evidence="2" id="KW-1185">Reference proteome</keyword>
<name>A0A1M5G3T3_9FLAO</name>
<proteinExistence type="predicted"/>
<evidence type="ECO:0000313" key="2">
    <source>
        <dbReference type="Proteomes" id="UP000184036"/>
    </source>
</evidence>
<gene>
    <name evidence="1" type="ORF">SAMN05444396_103235</name>
</gene>
<reference evidence="2" key="1">
    <citation type="submission" date="2016-11" db="EMBL/GenBank/DDBJ databases">
        <authorList>
            <person name="Varghese N."/>
            <person name="Submissions S."/>
        </authorList>
    </citation>
    <scope>NUCLEOTIDE SEQUENCE [LARGE SCALE GENOMIC DNA]</scope>
    <source>
        <strain evidence="2">DSM 19741</strain>
    </source>
</reference>
<organism evidence="1 2">
    <name type="scientific">Flavobacterium segetis</name>
    <dbReference type="NCBI Taxonomy" id="271157"/>
    <lineage>
        <taxon>Bacteria</taxon>
        <taxon>Pseudomonadati</taxon>
        <taxon>Bacteroidota</taxon>
        <taxon>Flavobacteriia</taxon>
        <taxon>Flavobacteriales</taxon>
        <taxon>Flavobacteriaceae</taxon>
        <taxon>Flavobacterium</taxon>
    </lineage>
</organism>
<dbReference type="Proteomes" id="UP000184036">
    <property type="component" value="Unassembled WGS sequence"/>
</dbReference>
<dbReference type="STRING" id="271157.SAMN05444396_103235"/>